<dbReference type="Gene3D" id="1.10.10.60">
    <property type="entry name" value="Homeodomain-like"/>
    <property type="match status" value="1"/>
</dbReference>
<evidence type="ECO:0000313" key="5">
    <source>
        <dbReference type="EMBL" id="BDU01854.1"/>
    </source>
</evidence>
<dbReference type="EMBL" id="AP026978">
    <property type="protein sequence ID" value="BDU01854.1"/>
    <property type="molecule type" value="Genomic_DNA"/>
</dbReference>
<gene>
    <name evidence="5" type="ORF">IFM12276_48820</name>
</gene>
<evidence type="ECO:0000256" key="3">
    <source>
        <dbReference type="ARBA" id="ARBA00023163"/>
    </source>
</evidence>
<accession>A0ABN6U9F1</accession>
<dbReference type="PANTHER" id="PTHR43436:SF1">
    <property type="entry name" value="TRANSCRIPTIONAL REGULATORY PROTEIN"/>
    <property type="match status" value="1"/>
</dbReference>
<dbReference type="Pfam" id="PF12833">
    <property type="entry name" value="HTH_18"/>
    <property type="match status" value="1"/>
</dbReference>
<dbReference type="PANTHER" id="PTHR43436">
    <property type="entry name" value="ARAC-FAMILY TRANSCRIPTIONAL REGULATOR"/>
    <property type="match status" value="1"/>
</dbReference>
<feature type="domain" description="HTH araC/xylS-type" evidence="4">
    <location>
        <begin position="144"/>
        <end position="244"/>
    </location>
</feature>
<keyword evidence="6" id="KW-1185">Reference proteome</keyword>
<sequence>MAPSTPPSTPSSAVLWLWAGQAIYRGPSLRLNAHSTAVDCLAVGVDAPFTLESGGDAHVLGSALIPPRRMHRLVAGGDRMLFCYLDPGSRGARACRERMTRWHNEFGLGHRADAALAAEATQARPDPCALAGLAGTAPVTAPDHRVAEAMAAPLADPARDIPADRFAAAAHLSESRFLHLFAAQAGTSFRRYRLWARMLGAARAVAEGANLTVASAHAGFASPSHFSDAFRTLFGLSATTLLATGVRIVVLDEAEGIESGSRPC</sequence>
<dbReference type="InterPro" id="IPR018062">
    <property type="entry name" value="HTH_AraC-typ_CS"/>
</dbReference>
<keyword evidence="1" id="KW-0805">Transcription regulation</keyword>
<protein>
    <submittedName>
        <fullName evidence="5">Transcriptional regulator</fullName>
    </submittedName>
</protein>
<dbReference type="SMART" id="SM00342">
    <property type="entry name" value="HTH_ARAC"/>
    <property type="match status" value="1"/>
</dbReference>
<dbReference type="RefSeq" id="WP_281874959.1">
    <property type="nucleotide sequence ID" value="NZ_AP026978.1"/>
</dbReference>
<keyword evidence="2" id="KW-0238">DNA-binding</keyword>
<evidence type="ECO:0000313" key="6">
    <source>
        <dbReference type="Proteomes" id="UP001317870"/>
    </source>
</evidence>
<dbReference type="PROSITE" id="PS00041">
    <property type="entry name" value="HTH_ARAC_FAMILY_1"/>
    <property type="match status" value="1"/>
</dbReference>
<reference evidence="5 6" key="1">
    <citation type="submission" date="2022-11" db="EMBL/GenBank/DDBJ databases">
        <title>Genome Sequencing of Nocardia sp. ON39_IFM12276 and assembly.</title>
        <authorList>
            <person name="Shimojima M."/>
            <person name="Toyokawa M."/>
            <person name="Uesaka K."/>
        </authorList>
    </citation>
    <scope>NUCLEOTIDE SEQUENCE [LARGE SCALE GENOMIC DNA]</scope>
    <source>
        <strain evidence="5 6">IFM 12276</strain>
    </source>
</reference>
<name>A0ABN6U9F1_9NOCA</name>
<organism evidence="5 6">
    <name type="scientific">Nocardia sputorum</name>
    <dbReference type="NCBI Taxonomy" id="2984338"/>
    <lineage>
        <taxon>Bacteria</taxon>
        <taxon>Bacillati</taxon>
        <taxon>Actinomycetota</taxon>
        <taxon>Actinomycetes</taxon>
        <taxon>Mycobacteriales</taxon>
        <taxon>Nocardiaceae</taxon>
        <taxon>Nocardia</taxon>
    </lineage>
</organism>
<keyword evidence="3" id="KW-0804">Transcription</keyword>
<evidence type="ECO:0000259" key="4">
    <source>
        <dbReference type="PROSITE" id="PS01124"/>
    </source>
</evidence>
<dbReference type="Proteomes" id="UP001317870">
    <property type="component" value="Chromosome"/>
</dbReference>
<evidence type="ECO:0000256" key="2">
    <source>
        <dbReference type="ARBA" id="ARBA00023125"/>
    </source>
</evidence>
<dbReference type="PROSITE" id="PS01124">
    <property type="entry name" value="HTH_ARAC_FAMILY_2"/>
    <property type="match status" value="1"/>
</dbReference>
<evidence type="ECO:0000256" key="1">
    <source>
        <dbReference type="ARBA" id="ARBA00023015"/>
    </source>
</evidence>
<dbReference type="InterPro" id="IPR018060">
    <property type="entry name" value="HTH_AraC"/>
</dbReference>
<proteinExistence type="predicted"/>